<comment type="caution">
    <text evidence="2">The sequence shown here is derived from an EMBL/GenBank/DDBJ whole genome shotgun (WGS) entry which is preliminary data.</text>
</comment>
<dbReference type="InterPro" id="IPR038740">
    <property type="entry name" value="BioF2-like_GNAT_dom"/>
</dbReference>
<sequence length="318" mass="36641">MDNKKKYRDLCKQEPSIPLFSQAWWLDSLSDEGWDVAIIESKSGTIVATMPYIVKKRLGVVSITQPILTQNLGPWFRKSNANYIKKVSDQKKYVQGLISQLPEFSSFSQSWHYTRTDWLPLYWLGFSQTTKYTYLISGILSNDDVLKGFDSSYRNKIKKAQKLVEVRKGLDDCSFYNINRKTFARQGLPIPYSEDVFIKHSTAIKDNRAGEIFYAIDQEGRVHSALYLTWDSVSAYVHLVGEDPDLRNSGAGILLIYRTIEYTRDVLKLDNFDFEGSMLESIEKVRRGCSGKQVSYHHITKVNSKILKIKRLVSELCK</sequence>
<feature type="domain" description="BioF2-like acetyltransferase" evidence="1">
    <location>
        <begin position="152"/>
        <end position="274"/>
    </location>
</feature>
<dbReference type="PANTHER" id="PTHR36174">
    <property type="entry name" value="LIPID II:GLYCINE GLYCYLTRANSFERASE"/>
    <property type="match status" value="1"/>
</dbReference>
<dbReference type="Proteomes" id="UP000238163">
    <property type="component" value="Unassembled WGS sequence"/>
</dbReference>
<dbReference type="RefSeq" id="WP_096442970.1">
    <property type="nucleotide sequence ID" value="NZ_NWTN01000006.1"/>
</dbReference>
<keyword evidence="3" id="KW-1185">Reference proteome</keyword>
<organism evidence="2 3">
    <name type="scientific">Vibrio mediterranei</name>
    <dbReference type="NCBI Taxonomy" id="689"/>
    <lineage>
        <taxon>Bacteria</taxon>
        <taxon>Pseudomonadati</taxon>
        <taxon>Pseudomonadota</taxon>
        <taxon>Gammaproteobacteria</taxon>
        <taxon>Vibrionales</taxon>
        <taxon>Vibrionaceae</taxon>
        <taxon>Vibrio</taxon>
    </lineage>
</organism>
<dbReference type="Pfam" id="PF13480">
    <property type="entry name" value="Acetyltransf_6"/>
    <property type="match status" value="1"/>
</dbReference>
<evidence type="ECO:0000313" key="2">
    <source>
        <dbReference type="EMBL" id="PRQ67340.1"/>
    </source>
</evidence>
<dbReference type="InterPro" id="IPR050644">
    <property type="entry name" value="PG_Glycine_Bridge_Synth"/>
</dbReference>
<accession>A0ABX5DFW9</accession>
<evidence type="ECO:0000313" key="3">
    <source>
        <dbReference type="Proteomes" id="UP000238163"/>
    </source>
</evidence>
<dbReference type="InterPro" id="IPR016181">
    <property type="entry name" value="Acyl_CoA_acyltransferase"/>
</dbReference>
<reference evidence="2 3" key="1">
    <citation type="submission" date="2018-03" db="EMBL/GenBank/DDBJ databases">
        <title>Genetic Diversity and Phenotypic Plasticity of AHL Mediated Quorum Sensing in Environmental Strains of Vibrio mediterranei.</title>
        <authorList>
            <person name="Lantoine F."/>
            <person name="Vouve F."/>
        </authorList>
    </citation>
    <scope>NUCLEOTIDE SEQUENCE [LARGE SCALE GENOMIC DNA]</scope>
    <source>
        <strain evidence="2 3">17LN0615E</strain>
    </source>
</reference>
<evidence type="ECO:0000259" key="1">
    <source>
        <dbReference type="Pfam" id="PF13480"/>
    </source>
</evidence>
<dbReference type="Gene3D" id="3.40.630.30">
    <property type="match status" value="1"/>
</dbReference>
<dbReference type="SUPFAM" id="SSF55729">
    <property type="entry name" value="Acyl-CoA N-acyltransferases (Nat)"/>
    <property type="match status" value="1"/>
</dbReference>
<name>A0ABX5DFW9_9VIBR</name>
<protein>
    <submittedName>
        <fullName evidence="2">Methicillin resistance protein</fullName>
    </submittedName>
</protein>
<dbReference type="PANTHER" id="PTHR36174:SF1">
    <property type="entry name" value="LIPID II:GLYCINE GLYCYLTRANSFERASE"/>
    <property type="match status" value="1"/>
</dbReference>
<proteinExistence type="predicted"/>
<dbReference type="EMBL" id="NWTN01000006">
    <property type="protein sequence ID" value="PRQ67340.1"/>
    <property type="molecule type" value="Genomic_DNA"/>
</dbReference>
<gene>
    <name evidence="2" type="ORF">COR51_12260</name>
</gene>